<dbReference type="Pfam" id="PF05378">
    <property type="entry name" value="Hydant_A_N"/>
    <property type="match status" value="1"/>
</dbReference>
<dbReference type="GO" id="GO:0006749">
    <property type="term" value="P:glutathione metabolic process"/>
    <property type="evidence" value="ECO:0007669"/>
    <property type="project" value="TreeGrafter"/>
</dbReference>
<dbReference type="InterPro" id="IPR002821">
    <property type="entry name" value="Hydantoinase_A"/>
</dbReference>
<dbReference type="AlphaFoldDB" id="C0QKV7"/>
<organism evidence="3 4">
    <name type="scientific">Desulforapulum autotrophicum (strain ATCC 43914 / DSM 3382 / VKM B-1955 / HRM2)</name>
    <name type="common">Desulfobacterium autotrophicum</name>
    <dbReference type="NCBI Taxonomy" id="177437"/>
    <lineage>
        <taxon>Bacteria</taxon>
        <taxon>Pseudomonadati</taxon>
        <taxon>Thermodesulfobacteriota</taxon>
        <taxon>Desulfobacteria</taxon>
        <taxon>Desulfobacterales</taxon>
        <taxon>Desulfobacteraceae</taxon>
        <taxon>Desulforapulum</taxon>
    </lineage>
</organism>
<sequence>MLIGLDVGGTHTDAVLLDKIGLIRNVKVATNPLDLFNTVLSGLDLLLDGIDPLKIKRIVLSTTLTTNAIVQRRTKPVGIIVSSGPGIDPKLFGRGKYYFPVAGSIDHRGRERSPINPDEILAVSEQLRHLGIKHVGVIGKFSPRNPFHELLIKELIDKDFDKIFLGHQVSGNLNFPRRIATVLLNTSVYSIHRSFFNAVKGSLEQKGLTTPIQILKADGGTMSLEASMDFPGQTILSGPAASVMGAIAHAPANEDVLVLDIGGTTTDIAILVDKAPLLEPVGIGRGRYQSLIRSLKTLSRGIGGDSHVRVKNGVIKIGPLRSGPALAFGGPEPTPTDAMIVLGIMTAGDRQKALDGMADIAGQLGTTPVQAADTIFKTCCAMIVKVANKMVTQINSKPVYTVHEFLEGYQIKPRKILLLGGPARFFAPEIERQSGIETRSVPASSVANAIGAALARTTCEVSLSADTEQKIASAPEEDFSAPIPRGYTEDDVIETAYTLLHSKAIRAGSQPEDLEIEVIEFQKFNIVRKFSTQGKIYRAKLQVKPGLIKGYDNVYISLNETFKESFKETMEGKC</sequence>
<feature type="domain" description="Hydantoinase/oxoprolinase N-terminal" evidence="2">
    <location>
        <begin position="3"/>
        <end position="158"/>
    </location>
</feature>
<protein>
    <submittedName>
        <fullName evidence="3">Hydantoinase/oxoprolinase family protein</fullName>
    </submittedName>
</protein>
<evidence type="ECO:0000313" key="4">
    <source>
        <dbReference type="Proteomes" id="UP000000442"/>
    </source>
</evidence>
<dbReference type="STRING" id="177437.HRM2_31140"/>
<dbReference type="KEGG" id="dat:HRM2_31140"/>
<gene>
    <name evidence="3" type="ordered locus">HRM2_31140</name>
</gene>
<dbReference type="PANTHER" id="PTHR11365:SF2">
    <property type="entry name" value="5-OXOPROLINASE"/>
    <property type="match status" value="1"/>
</dbReference>
<accession>C0QKV7</accession>
<name>C0QKV7_DESAH</name>
<evidence type="ECO:0000313" key="3">
    <source>
        <dbReference type="EMBL" id="ACN16197.1"/>
    </source>
</evidence>
<dbReference type="OrthoDB" id="9814788at2"/>
<dbReference type="SUPFAM" id="SSF53067">
    <property type="entry name" value="Actin-like ATPase domain"/>
    <property type="match status" value="1"/>
</dbReference>
<dbReference type="Proteomes" id="UP000000442">
    <property type="component" value="Chromosome"/>
</dbReference>
<evidence type="ECO:0000259" key="1">
    <source>
        <dbReference type="Pfam" id="PF01968"/>
    </source>
</evidence>
<dbReference type="EMBL" id="CP001087">
    <property type="protein sequence ID" value="ACN16197.1"/>
    <property type="molecule type" value="Genomic_DNA"/>
</dbReference>
<dbReference type="GO" id="GO:0005829">
    <property type="term" value="C:cytosol"/>
    <property type="evidence" value="ECO:0007669"/>
    <property type="project" value="TreeGrafter"/>
</dbReference>
<dbReference type="eggNOG" id="COG0145">
    <property type="taxonomic scope" value="Bacteria"/>
</dbReference>
<dbReference type="RefSeq" id="WP_015904959.1">
    <property type="nucleotide sequence ID" value="NC_012108.1"/>
</dbReference>
<dbReference type="GO" id="GO:0017168">
    <property type="term" value="F:5-oxoprolinase (ATP-hydrolyzing) activity"/>
    <property type="evidence" value="ECO:0007669"/>
    <property type="project" value="TreeGrafter"/>
</dbReference>
<dbReference type="Pfam" id="PF01968">
    <property type="entry name" value="Hydantoinase_A"/>
    <property type="match status" value="1"/>
</dbReference>
<evidence type="ECO:0000259" key="2">
    <source>
        <dbReference type="Pfam" id="PF05378"/>
    </source>
</evidence>
<dbReference type="InterPro" id="IPR043129">
    <property type="entry name" value="ATPase_NBD"/>
</dbReference>
<dbReference type="InterPro" id="IPR045079">
    <property type="entry name" value="Oxoprolinase-like"/>
</dbReference>
<dbReference type="InterPro" id="IPR008040">
    <property type="entry name" value="Hydant_A_N"/>
</dbReference>
<dbReference type="PANTHER" id="PTHR11365">
    <property type="entry name" value="5-OXOPROLINASE RELATED"/>
    <property type="match status" value="1"/>
</dbReference>
<keyword evidence="4" id="KW-1185">Reference proteome</keyword>
<dbReference type="HOGENOM" id="CLU_014140_2_0_7"/>
<feature type="domain" description="Hydantoinase A/oxoprolinase" evidence="1">
    <location>
        <begin position="178"/>
        <end position="458"/>
    </location>
</feature>
<proteinExistence type="predicted"/>
<reference evidence="3 4" key="1">
    <citation type="journal article" date="2009" name="Environ. Microbiol.">
        <title>Genome sequence of Desulfobacterium autotrophicum HRM2, a marine sulfate reducer oxidizing organic carbon completely to carbon dioxide.</title>
        <authorList>
            <person name="Strittmatter A.W."/>
            <person name="Liesegang H."/>
            <person name="Rabus R."/>
            <person name="Decker I."/>
            <person name="Amann J."/>
            <person name="Andres S."/>
            <person name="Henne A."/>
            <person name="Fricke W.F."/>
            <person name="Martinez-Arias R."/>
            <person name="Bartels D."/>
            <person name="Goesmann A."/>
            <person name="Krause L."/>
            <person name="Puehler A."/>
            <person name="Klenk H.P."/>
            <person name="Richter M."/>
            <person name="Schuler M."/>
            <person name="Gloeckner F.O."/>
            <person name="Meyerdierks A."/>
            <person name="Gottschalk G."/>
            <person name="Amann R."/>
        </authorList>
    </citation>
    <scope>NUCLEOTIDE SEQUENCE [LARGE SCALE GENOMIC DNA]</scope>
    <source>
        <strain evidence="4">ATCC 43914 / DSM 3382 / HRM2</strain>
    </source>
</reference>